<name>A0A183VC17_TOXCA</name>
<proteinExistence type="predicted"/>
<reference evidence="7" key="1">
    <citation type="submission" date="2016-06" db="UniProtKB">
        <authorList>
            <consortium name="WormBaseParasite"/>
        </authorList>
    </citation>
    <scope>IDENTIFICATION</scope>
</reference>
<organism evidence="6 7">
    <name type="scientific">Toxocara canis</name>
    <name type="common">Canine roundworm</name>
    <dbReference type="NCBI Taxonomy" id="6265"/>
    <lineage>
        <taxon>Eukaryota</taxon>
        <taxon>Metazoa</taxon>
        <taxon>Ecdysozoa</taxon>
        <taxon>Nematoda</taxon>
        <taxon>Chromadorea</taxon>
        <taxon>Rhabditida</taxon>
        <taxon>Spirurina</taxon>
        <taxon>Ascaridomorpha</taxon>
        <taxon>Ascaridoidea</taxon>
        <taxon>Toxocaridae</taxon>
        <taxon>Toxocara</taxon>
    </lineage>
</organism>
<evidence type="ECO:0000256" key="1">
    <source>
        <dbReference type="ARBA" id="ARBA00022754"/>
    </source>
</evidence>
<feature type="coiled-coil region" evidence="3">
    <location>
        <begin position="235"/>
        <end position="322"/>
    </location>
</feature>
<keyword evidence="2 3" id="KW-0175">Coiled coil</keyword>
<dbReference type="InterPro" id="IPR039008">
    <property type="entry name" value="IF_rod_dom"/>
</dbReference>
<dbReference type="Pfam" id="PF00038">
    <property type="entry name" value="Filament"/>
    <property type="match status" value="1"/>
</dbReference>
<accession>A0A183VC17</accession>
<dbReference type="GO" id="GO:0005652">
    <property type="term" value="C:nuclear lamina"/>
    <property type="evidence" value="ECO:0007669"/>
    <property type="project" value="TreeGrafter"/>
</dbReference>
<dbReference type="PROSITE" id="PS51842">
    <property type="entry name" value="IF_ROD_2"/>
    <property type="match status" value="1"/>
</dbReference>
<dbReference type="EMBL" id="UYWY01025346">
    <property type="protein sequence ID" value="VDM49608.1"/>
    <property type="molecule type" value="Genomic_DNA"/>
</dbReference>
<evidence type="ECO:0000313" key="7">
    <source>
        <dbReference type="WBParaSite" id="TCNE_0001829101-mRNA-1"/>
    </source>
</evidence>
<evidence type="ECO:0000259" key="4">
    <source>
        <dbReference type="PROSITE" id="PS51842"/>
    </source>
</evidence>
<dbReference type="GO" id="GO:0007097">
    <property type="term" value="P:nuclear migration"/>
    <property type="evidence" value="ECO:0007669"/>
    <property type="project" value="TreeGrafter"/>
</dbReference>
<dbReference type="PANTHER" id="PTHR45721">
    <property type="entry name" value="LAMIN DM0-RELATED"/>
    <property type="match status" value="1"/>
</dbReference>
<dbReference type="GO" id="GO:0031507">
    <property type="term" value="P:heterochromatin formation"/>
    <property type="evidence" value="ECO:0007669"/>
    <property type="project" value="TreeGrafter"/>
</dbReference>
<dbReference type="GO" id="GO:0090435">
    <property type="term" value="P:protein localization to nuclear envelope"/>
    <property type="evidence" value="ECO:0007669"/>
    <property type="project" value="TreeGrafter"/>
</dbReference>
<keyword evidence="6" id="KW-1185">Reference proteome</keyword>
<gene>
    <name evidence="5" type="ORF">TCNE_LOCUS18287</name>
</gene>
<evidence type="ECO:0000313" key="6">
    <source>
        <dbReference type="Proteomes" id="UP000050794"/>
    </source>
</evidence>
<feature type="domain" description="IF rod" evidence="4">
    <location>
        <begin position="11"/>
        <end position="327"/>
    </location>
</feature>
<dbReference type="WBParaSite" id="TCNE_0001829101-mRNA-1">
    <property type="protein sequence ID" value="TCNE_0001829101-mRNA-1"/>
    <property type="gene ID" value="TCNE_0001829101"/>
</dbReference>
<dbReference type="AlphaFoldDB" id="A0A183VC17"/>
<dbReference type="PANTHER" id="PTHR45721:SF11">
    <property type="entry name" value="LAMIN DM0-RELATED"/>
    <property type="match status" value="1"/>
</dbReference>
<evidence type="ECO:0000256" key="2">
    <source>
        <dbReference type="ARBA" id="ARBA00023054"/>
    </source>
</evidence>
<dbReference type="GO" id="GO:0005882">
    <property type="term" value="C:intermediate filament"/>
    <property type="evidence" value="ECO:0007669"/>
    <property type="project" value="UniProtKB-KW"/>
</dbReference>
<dbReference type="GO" id="GO:0051664">
    <property type="term" value="P:nuclear pore localization"/>
    <property type="evidence" value="ECO:0007669"/>
    <property type="project" value="TreeGrafter"/>
</dbReference>
<evidence type="ECO:0000313" key="5">
    <source>
        <dbReference type="EMBL" id="VDM49608.1"/>
    </source>
</evidence>
<keyword evidence="1" id="KW-0403">Intermediate filament</keyword>
<dbReference type="Proteomes" id="UP000050794">
    <property type="component" value="Unassembled WGS sequence"/>
</dbReference>
<dbReference type="GO" id="GO:0006998">
    <property type="term" value="P:nuclear envelope organization"/>
    <property type="evidence" value="ECO:0007669"/>
    <property type="project" value="TreeGrafter"/>
</dbReference>
<protein>
    <submittedName>
        <fullName evidence="7">IF rod domain-containing protein</fullName>
    </submittedName>
</protein>
<sequence length="327" mass="38193">MPASREVRLREKETLSNLNDRLAVYIDRVRRLEAENEKLSLRITESESIEKRKRSELGKLYETKLEELQAAAEEAANDMTLAETESRTATVERDNLRAKVEQLVKELGESEDVRLRNETVVEGLRSAMKSLDGENAQLERGNMVFFYAFFDEENLDTLSTQNADLKCEIEQLRKQADDVGAENMVLQNTNGSIREDYESFSRSHNEHLAKERHKREMEIATTAREIERTYESRLREQLQRARVEFDARLRKNREQVEQAHKEEMDKAKEAHCEMNSANEECALLRLRMRKFEQNVIIRENTAEQLKKKVTNLEKQVSKVGRLRSSGR</sequence>
<evidence type="ECO:0000256" key="3">
    <source>
        <dbReference type="SAM" id="Coils"/>
    </source>
</evidence>
<dbReference type="SUPFAM" id="SSF64593">
    <property type="entry name" value="Intermediate filament protein, coiled coil region"/>
    <property type="match status" value="1"/>
</dbReference>
<dbReference type="GO" id="GO:0005200">
    <property type="term" value="F:structural constituent of cytoskeleton"/>
    <property type="evidence" value="ECO:0007669"/>
    <property type="project" value="TreeGrafter"/>
</dbReference>
<reference evidence="5 6" key="2">
    <citation type="submission" date="2018-11" db="EMBL/GenBank/DDBJ databases">
        <authorList>
            <consortium name="Pathogen Informatics"/>
        </authorList>
    </citation>
    <scope>NUCLEOTIDE SEQUENCE [LARGE SCALE GENOMIC DNA]</scope>
</reference>
<feature type="coiled-coil region" evidence="3">
    <location>
        <begin position="15"/>
        <end position="189"/>
    </location>
</feature>